<evidence type="ECO:0000313" key="8">
    <source>
        <dbReference type="EMBL" id="EGL87925.1"/>
    </source>
</evidence>
<sequence length="346" mass="37123">MKSAVYTKAGQVGIEEIKRPQIKEADDVIIRIVRTCVCGTDLWTYRNPNIKEGRLNSGHEAIGIVEEIGEAITTVKPGDFVIAPFTHGCGECDACHDGFDGTCDRHLGNSNWSTGVQAEYIRFHYANWSLVKIPGQPSDYTEAMLKSFLSLADVMPTGYHAARVANVQKGDKVVVIGDGAVGQCAVIAAKMRGASQIVFMSRHQDRQQMALESGATAVVAERGEEGIAKVREILGGGADAALECVGTEAAVEQALGVLHNGGRMGFVGVPHYNNRALGSTFAQNISVAGGAASVTTYDKQVLLKAVLDGDINPGRVFTNSYSLDEINQAYKDMDERKSIKSIIVME</sequence>
<evidence type="ECO:0000259" key="6">
    <source>
        <dbReference type="Pfam" id="PF00107"/>
    </source>
</evidence>
<dbReference type="PANTHER" id="PTHR42813:SF2">
    <property type="entry name" value="DEHYDROGENASE, ZINC-CONTAINING, PUTATIVE (AFU_ORTHOLOGUE AFUA_2G02810)-RELATED"/>
    <property type="match status" value="1"/>
</dbReference>
<organism evidence="8 9">
    <name type="scientific">Streptococcus infantis SK1076</name>
    <dbReference type="NCBI Taxonomy" id="1005705"/>
    <lineage>
        <taxon>Bacteria</taxon>
        <taxon>Bacillati</taxon>
        <taxon>Bacillota</taxon>
        <taxon>Bacilli</taxon>
        <taxon>Lactobacillales</taxon>
        <taxon>Streptococcaceae</taxon>
        <taxon>Streptococcus</taxon>
    </lineage>
</organism>
<comment type="caution">
    <text evidence="8">The sequence shown here is derived from an EMBL/GenBank/DDBJ whole genome shotgun (WGS) entry which is preliminary data.</text>
</comment>
<dbReference type="PANTHER" id="PTHR42813">
    <property type="entry name" value="ZINC-TYPE ALCOHOL DEHYDROGENASE-LIKE"/>
    <property type="match status" value="1"/>
</dbReference>
<dbReference type="SUPFAM" id="SSF50129">
    <property type="entry name" value="GroES-like"/>
    <property type="match status" value="1"/>
</dbReference>
<dbReference type="InterPro" id="IPR036291">
    <property type="entry name" value="NAD(P)-bd_dom_sf"/>
</dbReference>
<evidence type="ECO:0000259" key="7">
    <source>
        <dbReference type="Pfam" id="PF08240"/>
    </source>
</evidence>
<dbReference type="InterPro" id="IPR013149">
    <property type="entry name" value="ADH-like_C"/>
</dbReference>
<evidence type="ECO:0000256" key="4">
    <source>
        <dbReference type="ARBA" id="ARBA00023002"/>
    </source>
</evidence>
<evidence type="ECO:0000313" key="9">
    <source>
        <dbReference type="Proteomes" id="UP000010138"/>
    </source>
</evidence>
<evidence type="ECO:0000256" key="5">
    <source>
        <dbReference type="RuleBase" id="RU361277"/>
    </source>
</evidence>
<dbReference type="Proteomes" id="UP000010138">
    <property type="component" value="Unassembled WGS sequence"/>
</dbReference>
<feature type="domain" description="Alcohol dehydrogenase-like C-terminal" evidence="6">
    <location>
        <begin position="180"/>
        <end position="289"/>
    </location>
</feature>
<dbReference type="AlphaFoldDB" id="F5VY59"/>
<dbReference type="Gene3D" id="3.40.50.720">
    <property type="entry name" value="NAD(P)-binding Rossmann-like Domain"/>
    <property type="match status" value="1"/>
</dbReference>
<dbReference type="InterPro" id="IPR011032">
    <property type="entry name" value="GroES-like_sf"/>
</dbReference>
<comment type="cofactor">
    <cofactor evidence="1 5">
        <name>Zn(2+)</name>
        <dbReference type="ChEBI" id="CHEBI:29105"/>
    </cofactor>
</comment>
<feature type="domain" description="Alcohol dehydrogenase-like N-terminal" evidence="7">
    <location>
        <begin position="25"/>
        <end position="134"/>
    </location>
</feature>
<dbReference type="GO" id="GO:0008270">
    <property type="term" value="F:zinc ion binding"/>
    <property type="evidence" value="ECO:0007669"/>
    <property type="project" value="InterPro"/>
</dbReference>
<dbReference type="PROSITE" id="PS00059">
    <property type="entry name" value="ADH_ZINC"/>
    <property type="match status" value="1"/>
</dbReference>
<proteinExistence type="inferred from homology"/>
<keyword evidence="4" id="KW-0560">Oxidoreductase</keyword>
<name>F5VY59_9STRE</name>
<dbReference type="Pfam" id="PF08240">
    <property type="entry name" value="ADH_N"/>
    <property type="match status" value="1"/>
</dbReference>
<dbReference type="GO" id="GO:0016491">
    <property type="term" value="F:oxidoreductase activity"/>
    <property type="evidence" value="ECO:0007669"/>
    <property type="project" value="UniProtKB-KW"/>
</dbReference>
<accession>F5VY59</accession>
<reference evidence="8 9" key="1">
    <citation type="submission" date="2011-04" db="EMBL/GenBank/DDBJ databases">
        <authorList>
            <person name="Durkin A.S."/>
            <person name="Radune D."/>
            <person name="Hostetler J."/>
            <person name="Torralba M."/>
            <person name="Gillis M."/>
            <person name="Methe B."/>
            <person name="Sutton G."/>
            <person name="Nelson K.E."/>
        </authorList>
    </citation>
    <scope>NUCLEOTIDE SEQUENCE [LARGE SCALE GENOMIC DNA]</scope>
    <source>
        <strain evidence="8 9">SK1076</strain>
    </source>
</reference>
<keyword evidence="3 5" id="KW-0862">Zinc</keyword>
<dbReference type="EMBL" id="AFNN01000005">
    <property type="protein sequence ID" value="EGL87925.1"/>
    <property type="molecule type" value="Genomic_DNA"/>
</dbReference>
<gene>
    <name evidence="8" type="ORF">HMPREF9967_0615</name>
</gene>
<keyword evidence="2 5" id="KW-0479">Metal-binding</keyword>
<dbReference type="SUPFAM" id="SSF51735">
    <property type="entry name" value="NAD(P)-binding Rossmann-fold domains"/>
    <property type="match status" value="1"/>
</dbReference>
<evidence type="ECO:0000256" key="2">
    <source>
        <dbReference type="ARBA" id="ARBA00022723"/>
    </source>
</evidence>
<comment type="similarity">
    <text evidence="5">Belongs to the zinc-containing alcohol dehydrogenase family.</text>
</comment>
<dbReference type="RefSeq" id="WP_006149877.1">
    <property type="nucleotide sequence ID" value="NZ_AFNN01000005.1"/>
</dbReference>
<dbReference type="OrthoDB" id="9769198at2"/>
<evidence type="ECO:0000256" key="3">
    <source>
        <dbReference type="ARBA" id="ARBA00022833"/>
    </source>
</evidence>
<dbReference type="eggNOG" id="COG1063">
    <property type="taxonomic scope" value="Bacteria"/>
</dbReference>
<evidence type="ECO:0000256" key="1">
    <source>
        <dbReference type="ARBA" id="ARBA00001947"/>
    </source>
</evidence>
<dbReference type="InterPro" id="IPR002328">
    <property type="entry name" value="ADH_Zn_CS"/>
</dbReference>
<protein>
    <submittedName>
        <fullName evidence="8">GroES-like protein</fullName>
    </submittedName>
</protein>
<dbReference type="Pfam" id="PF00107">
    <property type="entry name" value="ADH_zinc_N"/>
    <property type="match status" value="1"/>
</dbReference>
<dbReference type="Gene3D" id="3.90.180.10">
    <property type="entry name" value="Medium-chain alcohol dehydrogenases, catalytic domain"/>
    <property type="match status" value="1"/>
</dbReference>
<dbReference type="InterPro" id="IPR013154">
    <property type="entry name" value="ADH-like_N"/>
</dbReference>